<comment type="caution">
    <text evidence="14">The sequence shown here is derived from an EMBL/GenBank/DDBJ whole genome shotgun (WGS) entry which is preliminary data.</text>
</comment>
<accession>A0AAD5Q3M1</accession>
<keyword evidence="11" id="KW-1208">Phospholipid metabolism</keyword>
<evidence type="ECO:0000256" key="5">
    <source>
        <dbReference type="ARBA" id="ARBA00022692"/>
    </source>
</evidence>
<keyword evidence="10" id="KW-0594">Phospholipid biosynthesis</keyword>
<dbReference type="GO" id="GO:0016024">
    <property type="term" value="P:CDP-diacylglycerol biosynthetic process"/>
    <property type="evidence" value="ECO:0007669"/>
    <property type="project" value="TreeGrafter"/>
</dbReference>
<reference evidence="14" key="1">
    <citation type="submission" date="2021-12" db="EMBL/GenBank/DDBJ databases">
        <title>Prjna785345.</title>
        <authorList>
            <person name="Rujirawat T."/>
            <person name="Krajaejun T."/>
        </authorList>
    </citation>
    <scope>NUCLEOTIDE SEQUENCE</scope>
    <source>
        <strain evidence="14">Pi057C3</strain>
    </source>
</reference>
<evidence type="ECO:0000256" key="7">
    <source>
        <dbReference type="ARBA" id="ARBA00022989"/>
    </source>
</evidence>
<evidence type="ECO:0000256" key="10">
    <source>
        <dbReference type="ARBA" id="ARBA00023209"/>
    </source>
</evidence>
<feature type="transmembrane region" description="Helical" evidence="13">
    <location>
        <begin position="46"/>
        <end position="63"/>
    </location>
</feature>
<organism evidence="14 15">
    <name type="scientific">Pythium insidiosum</name>
    <name type="common">Pythiosis disease agent</name>
    <dbReference type="NCBI Taxonomy" id="114742"/>
    <lineage>
        <taxon>Eukaryota</taxon>
        <taxon>Sar</taxon>
        <taxon>Stramenopiles</taxon>
        <taxon>Oomycota</taxon>
        <taxon>Peronosporomycetes</taxon>
        <taxon>Pythiales</taxon>
        <taxon>Pythiaceae</taxon>
        <taxon>Pythium</taxon>
    </lineage>
</organism>
<keyword evidence="8" id="KW-0443">Lipid metabolism</keyword>
<keyword evidence="3" id="KW-0444">Lipid biosynthesis</keyword>
<dbReference type="GO" id="GO:0005886">
    <property type="term" value="C:plasma membrane"/>
    <property type="evidence" value="ECO:0007669"/>
    <property type="project" value="UniProtKB-SubCell"/>
</dbReference>
<keyword evidence="6" id="KW-0548">Nucleotidyltransferase</keyword>
<evidence type="ECO:0000256" key="1">
    <source>
        <dbReference type="ARBA" id="ARBA00004651"/>
    </source>
</evidence>
<gene>
    <name evidence="14" type="ORF">P43SY_002885</name>
</gene>
<evidence type="ECO:0000256" key="2">
    <source>
        <dbReference type="ARBA" id="ARBA00022475"/>
    </source>
</evidence>
<evidence type="ECO:0000313" key="14">
    <source>
        <dbReference type="EMBL" id="KAJ0391976.1"/>
    </source>
</evidence>
<protein>
    <submittedName>
        <fullName evidence="14">Uncharacterized protein</fullName>
    </submittedName>
</protein>
<keyword evidence="4" id="KW-0808">Transferase</keyword>
<evidence type="ECO:0000256" key="6">
    <source>
        <dbReference type="ARBA" id="ARBA00022695"/>
    </source>
</evidence>
<evidence type="ECO:0000256" key="3">
    <source>
        <dbReference type="ARBA" id="ARBA00022516"/>
    </source>
</evidence>
<evidence type="ECO:0000256" key="13">
    <source>
        <dbReference type="SAM" id="Phobius"/>
    </source>
</evidence>
<name>A0AAD5Q3M1_PYTIN</name>
<dbReference type="GO" id="GO:0004605">
    <property type="term" value="F:phosphatidate cytidylyltransferase activity"/>
    <property type="evidence" value="ECO:0007669"/>
    <property type="project" value="TreeGrafter"/>
</dbReference>
<feature type="compositionally biased region" description="Polar residues" evidence="12">
    <location>
        <begin position="100"/>
        <end position="110"/>
    </location>
</feature>
<dbReference type="AlphaFoldDB" id="A0AAD5Q3M1"/>
<dbReference type="EMBL" id="JAKCXM010000765">
    <property type="protein sequence ID" value="KAJ0391976.1"/>
    <property type="molecule type" value="Genomic_DNA"/>
</dbReference>
<keyword evidence="9 13" id="KW-0472">Membrane</keyword>
<keyword evidence="5 13" id="KW-0812">Transmembrane</keyword>
<sequence>MWVGQFSMELPPSSLATFSALSFVIGSDGTAYPLPQLRRRNAEQRVLLASLLGPLVVAFIWLAPTLSTATVCSVVRFACAYEFSWIFHRIRTRVLALSPDPSSADQSYLTSAPELEEPCKP</sequence>
<evidence type="ECO:0000256" key="4">
    <source>
        <dbReference type="ARBA" id="ARBA00022679"/>
    </source>
</evidence>
<feature type="region of interest" description="Disordered" evidence="12">
    <location>
        <begin position="98"/>
        <end position="121"/>
    </location>
</feature>
<evidence type="ECO:0000256" key="8">
    <source>
        <dbReference type="ARBA" id="ARBA00023098"/>
    </source>
</evidence>
<comment type="subcellular location">
    <subcellularLocation>
        <location evidence="1">Cell membrane</location>
        <topology evidence="1">Multi-pass membrane protein</topology>
    </subcellularLocation>
</comment>
<keyword evidence="7 13" id="KW-1133">Transmembrane helix</keyword>
<proteinExistence type="predicted"/>
<dbReference type="PANTHER" id="PTHR46382:SF1">
    <property type="entry name" value="PHOSPHATIDATE CYTIDYLYLTRANSFERASE"/>
    <property type="match status" value="1"/>
</dbReference>
<keyword evidence="15" id="KW-1185">Reference proteome</keyword>
<evidence type="ECO:0000256" key="12">
    <source>
        <dbReference type="SAM" id="MobiDB-lite"/>
    </source>
</evidence>
<keyword evidence="2" id="KW-1003">Cell membrane</keyword>
<evidence type="ECO:0000313" key="15">
    <source>
        <dbReference type="Proteomes" id="UP001209570"/>
    </source>
</evidence>
<evidence type="ECO:0000256" key="11">
    <source>
        <dbReference type="ARBA" id="ARBA00023264"/>
    </source>
</evidence>
<dbReference type="Proteomes" id="UP001209570">
    <property type="component" value="Unassembled WGS sequence"/>
</dbReference>
<feature type="transmembrane region" description="Helical" evidence="13">
    <location>
        <begin position="15"/>
        <end position="34"/>
    </location>
</feature>
<dbReference type="PANTHER" id="PTHR46382">
    <property type="entry name" value="PHOSPHATIDATE CYTIDYLYLTRANSFERASE"/>
    <property type="match status" value="1"/>
</dbReference>
<evidence type="ECO:0000256" key="9">
    <source>
        <dbReference type="ARBA" id="ARBA00023136"/>
    </source>
</evidence>